<dbReference type="InterPro" id="IPR036291">
    <property type="entry name" value="NAD(P)-bd_dom_sf"/>
</dbReference>
<proteinExistence type="predicted"/>
<dbReference type="InParanoid" id="D8TQS1"/>
<gene>
    <name evidence="2" type="ORF">VOLCADRAFT_89090</name>
</gene>
<organism evidence="3">
    <name type="scientific">Volvox carteri f. nagariensis</name>
    <dbReference type="NCBI Taxonomy" id="3068"/>
    <lineage>
        <taxon>Eukaryota</taxon>
        <taxon>Viridiplantae</taxon>
        <taxon>Chlorophyta</taxon>
        <taxon>core chlorophytes</taxon>
        <taxon>Chlorophyceae</taxon>
        <taxon>CS clade</taxon>
        <taxon>Chlamydomonadales</taxon>
        <taxon>Volvocaceae</taxon>
        <taxon>Volvox</taxon>
    </lineage>
</organism>
<dbReference type="OrthoDB" id="191139at2759"/>
<evidence type="ECO:0000313" key="3">
    <source>
        <dbReference type="Proteomes" id="UP000001058"/>
    </source>
</evidence>
<dbReference type="PRINTS" id="PR00081">
    <property type="entry name" value="GDHRDH"/>
</dbReference>
<dbReference type="PANTHER" id="PTHR43157:SF31">
    <property type="entry name" value="PHOSPHATIDYLINOSITOL-GLYCAN BIOSYNTHESIS CLASS F PROTEIN"/>
    <property type="match status" value="1"/>
</dbReference>
<dbReference type="STRING" id="3068.D8TQS1"/>
<evidence type="ECO:0000313" key="2">
    <source>
        <dbReference type="EMBL" id="EFJ50081.1"/>
    </source>
</evidence>
<name>D8TQS1_VOLCA</name>
<dbReference type="GeneID" id="9623529"/>
<dbReference type="EMBL" id="GL378332">
    <property type="protein sequence ID" value="EFJ50081.1"/>
    <property type="molecule type" value="Genomic_DNA"/>
</dbReference>
<evidence type="ECO:0000256" key="1">
    <source>
        <dbReference type="ARBA" id="ARBA00023002"/>
    </source>
</evidence>
<sequence length="356" mass="38667">MASELILDSTLTALLPEWLRRQAFWRPQHDMADLFGKVYIVTGGNSGVGFQVVKWLAASNATVILATHNMPGARKAVRDLQRDMPYLTEFRVRPMFLDMTSLASIAKFVADFATTGLPLHGLVNAAGEAMGLPGRGADGKLPNHTLVTNYYGPFYLTHLLLQQLTASAPSRVVNVCSALGEYMGTVDWEDLCGKKLADSDPLAAYNTSKRMLSMATRELAVRCRGTGVDVYAVHPGFAATNLWHKSLRRYPAARLFNVVEEWFAQHPFYGALPALYALSEPRLQGRSGLYIGPPIMLPLVLHTHVGDYWLRESRDEASCARLYDATVKIVASIISDGVLAGGDGGGATASAPAGVE</sequence>
<dbReference type="RefSeq" id="XP_002948701.1">
    <property type="nucleotide sequence ID" value="XM_002948655.1"/>
</dbReference>
<dbReference type="KEGG" id="vcn:VOLCADRAFT_89090"/>
<dbReference type="AlphaFoldDB" id="D8TQS1"/>
<dbReference type="eggNOG" id="KOG1208">
    <property type="taxonomic scope" value="Eukaryota"/>
</dbReference>
<keyword evidence="3" id="KW-1185">Reference proteome</keyword>
<dbReference type="PANTHER" id="PTHR43157">
    <property type="entry name" value="PHOSPHATIDYLINOSITOL-GLYCAN BIOSYNTHESIS CLASS F PROTEIN-RELATED"/>
    <property type="match status" value="1"/>
</dbReference>
<dbReference type="SUPFAM" id="SSF51735">
    <property type="entry name" value="NAD(P)-binding Rossmann-fold domains"/>
    <property type="match status" value="1"/>
</dbReference>
<accession>D8TQS1</accession>
<keyword evidence="1" id="KW-0560">Oxidoreductase</keyword>
<protein>
    <submittedName>
        <fullName evidence="2">Uncharacterized protein</fullName>
    </submittedName>
</protein>
<dbReference type="GO" id="GO:0016491">
    <property type="term" value="F:oxidoreductase activity"/>
    <property type="evidence" value="ECO:0007669"/>
    <property type="project" value="UniProtKB-KW"/>
</dbReference>
<dbReference type="Pfam" id="PF00106">
    <property type="entry name" value="adh_short"/>
    <property type="match status" value="1"/>
</dbReference>
<dbReference type="Proteomes" id="UP000001058">
    <property type="component" value="Unassembled WGS sequence"/>
</dbReference>
<reference evidence="2 3" key="1">
    <citation type="journal article" date="2010" name="Science">
        <title>Genomic analysis of organismal complexity in the multicellular green alga Volvox carteri.</title>
        <authorList>
            <person name="Prochnik S.E."/>
            <person name="Umen J."/>
            <person name="Nedelcu A.M."/>
            <person name="Hallmann A."/>
            <person name="Miller S.M."/>
            <person name="Nishii I."/>
            <person name="Ferris P."/>
            <person name="Kuo A."/>
            <person name="Mitros T."/>
            <person name="Fritz-Laylin L.K."/>
            <person name="Hellsten U."/>
            <person name="Chapman J."/>
            <person name="Simakov O."/>
            <person name="Rensing S.A."/>
            <person name="Terry A."/>
            <person name="Pangilinan J."/>
            <person name="Kapitonov V."/>
            <person name="Jurka J."/>
            <person name="Salamov A."/>
            <person name="Shapiro H."/>
            <person name="Schmutz J."/>
            <person name="Grimwood J."/>
            <person name="Lindquist E."/>
            <person name="Lucas S."/>
            <person name="Grigoriev I.V."/>
            <person name="Schmitt R."/>
            <person name="Kirk D."/>
            <person name="Rokhsar D.S."/>
        </authorList>
    </citation>
    <scope>NUCLEOTIDE SEQUENCE [LARGE SCALE GENOMIC DNA]</scope>
    <source>
        <strain evidence="3">f. Nagariensis / Eve</strain>
    </source>
</reference>
<dbReference type="InterPro" id="IPR002347">
    <property type="entry name" value="SDR_fam"/>
</dbReference>
<dbReference type="Gene3D" id="3.40.50.720">
    <property type="entry name" value="NAD(P)-binding Rossmann-like Domain"/>
    <property type="match status" value="1"/>
</dbReference>